<organism evidence="2 3">
    <name type="scientific">Phytophthora fragariaefolia</name>
    <dbReference type="NCBI Taxonomy" id="1490495"/>
    <lineage>
        <taxon>Eukaryota</taxon>
        <taxon>Sar</taxon>
        <taxon>Stramenopiles</taxon>
        <taxon>Oomycota</taxon>
        <taxon>Peronosporomycetes</taxon>
        <taxon>Peronosporales</taxon>
        <taxon>Peronosporaceae</taxon>
        <taxon>Phytophthora</taxon>
    </lineage>
</organism>
<dbReference type="Proteomes" id="UP001165121">
    <property type="component" value="Unassembled WGS sequence"/>
</dbReference>
<reference evidence="2" key="1">
    <citation type="submission" date="2023-04" db="EMBL/GenBank/DDBJ databases">
        <title>Phytophthora fragariaefolia NBRC 109709.</title>
        <authorList>
            <person name="Ichikawa N."/>
            <person name="Sato H."/>
            <person name="Tonouchi N."/>
        </authorList>
    </citation>
    <scope>NUCLEOTIDE SEQUENCE</scope>
    <source>
        <strain evidence="2">NBRC 109709</strain>
    </source>
</reference>
<dbReference type="AlphaFoldDB" id="A0A9W6Y7A0"/>
<feature type="region of interest" description="Disordered" evidence="1">
    <location>
        <begin position="37"/>
        <end position="59"/>
    </location>
</feature>
<feature type="compositionally biased region" description="Polar residues" evidence="1">
    <location>
        <begin position="46"/>
        <end position="59"/>
    </location>
</feature>
<feature type="compositionally biased region" description="Acidic residues" evidence="1">
    <location>
        <begin position="84"/>
        <end position="99"/>
    </location>
</feature>
<protein>
    <submittedName>
        <fullName evidence="2">Unnamed protein product</fullName>
    </submittedName>
</protein>
<accession>A0A9W6Y7A0</accession>
<evidence type="ECO:0000313" key="2">
    <source>
        <dbReference type="EMBL" id="GMF54308.1"/>
    </source>
</evidence>
<proteinExistence type="predicted"/>
<gene>
    <name evidence="2" type="ORF">Pfra01_002263500</name>
</gene>
<comment type="caution">
    <text evidence="2">The sequence shown here is derived from an EMBL/GenBank/DDBJ whole genome shotgun (WGS) entry which is preliminary data.</text>
</comment>
<feature type="compositionally biased region" description="Polar residues" evidence="1">
    <location>
        <begin position="72"/>
        <end position="83"/>
    </location>
</feature>
<sequence length="141" mass="15188">MKAVQAVEMPSDTVSSKSVLKGIITTSPATAQAFEATMGVERSKTSKTSNTQKATKNAESFNIAHATTNLVSNVEPLSQSTIPEQEDHDVDWDNEDDVSLSEHLDVSQTPDADSDPLTHNTTLEPPSLDFGLAHDDLHLIT</sequence>
<feature type="compositionally biased region" description="Polar residues" evidence="1">
    <location>
        <begin position="106"/>
        <end position="124"/>
    </location>
</feature>
<feature type="region of interest" description="Disordered" evidence="1">
    <location>
        <begin position="72"/>
        <end position="129"/>
    </location>
</feature>
<evidence type="ECO:0000256" key="1">
    <source>
        <dbReference type="SAM" id="MobiDB-lite"/>
    </source>
</evidence>
<evidence type="ECO:0000313" key="3">
    <source>
        <dbReference type="Proteomes" id="UP001165121"/>
    </source>
</evidence>
<dbReference type="EMBL" id="BSXT01003475">
    <property type="protein sequence ID" value="GMF54308.1"/>
    <property type="molecule type" value="Genomic_DNA"/>
</dbReference>
<name>A0A9W6Y7A0_9STRA</name>
<keyword evidence="3" id="KW-1185">Reference proteome</keyword>